<dbReference type="AlphaFoldDB" id="A0A8X6KB20"/>
<proteinExistence type="predicted"/>
<dbReference type="GO" id="GO:0050808">
    <property type="term" value="P:synapse organization"/>
    <property type="evidence" value="ECO:0007669"/>
    <property type="project" value="TreeGrafter"/>
</dbReference>
<dbReference type="FunFam" id="2.60.40.10:FF:000026">
    <property type="entry name" value="roundabout homolog 2 isoform X1"/>
    <property type="match status" value="1"/>
</dbReference>
<accession>A0A8X6KB20</accession>
<dbReference type="GO" id="GO:0007156">
    <property type="term" value="P:homophilic cell adhesion via plasma membrane adhesion molecules"/>
    <property type="evidence" value="ECO:0007669"/>
    <property type="project" value="TreeGrafter"/>
</dbReference>
<keyword evidence="3" id="KW-0393">Immunoglobulin domain</keyword>
<reference evidence="5" key="1">
    <citation type="submission" date="2020-07" db="EMBL/GenBank/DDBJ databases">
        <title>Multicomponent nature underlies the extraordinary mechanical properties of spider dragline silk.</title>
        <authorList>
            <person name="Kono N."/>
            <person name="Nakamura H."/>
            <person name="Mori M."/>
            <person name="Yoshida Y."/>
            <person name="Ohtoshi R."/>
            <person name="Malay A.D."/>
            <person name="Moran D.A.P."/>
            <person name="Tomita M."/>
            <person name="Numata K."/>
            <person name="Arakawa K."/>
        </authorList>
    </citation>
    <scope>NUCLEOTIDE SEQUENCE</scope>
</reference>
<feature type="domain" description="Ig-like" evidence="4">
    <location>
        <begin position="53"/>
        <end position="143"/>
    </location>
</feature>
<dbReference type="Pfam" id="PF13927">
    <property type="entry name" value="Ig_3"/>
    <property type="match status" value="1"/>
</dbReference>
<dbReference type="EMBL" id="BMAO01010999">
    <property type="protein sequence ID" value="GFQ70715.1"/>
    <property type="molecule type" value="Genomic_DNA"/>
</dbReference>
<dbReference type="PANTHER" id="PTHR45080">
    <property type="entry name" value="CONTACTIN 5"/>
    <property type="match status" value="1"/>
</dbReference>
<dbReference type="Proteomes" id="UP000887116">
    <property type="component" value="Unassembled WGS sequence"/>
</dbReference>
<sequence>MVTRVLQIPKQCLNSEAKTFPITELGGRDRGIFIPFPSFSNFEAFKLGGQRPPRITEHPSDVLVRKHEPATLNCKAEGRPEPTIEWYHEGAKVKNTANRMVLPRGSLFFLHVIHTKREQDTGTYWCLATNEIGKAKSRNATLEVAGEGQLFE</sequence>
<gene>
    <name evidence="5" type="primary">ROBO2</name>
    <name evidence="5" type="ORF">TNCT_282601</name>
</gene>
<dbReference type="Gene3D" id="2.60.40.10">
    <property type="entry name" value="Immunoglobulins"/>
    <property type="match status" value="1"/>
</dbReference>
<dbReference type="InterPro" id="IPR013783">
    <property type="entry name" value="Ig-like_fold"/>
</dbReference>
<dbReference type="GO" id="GO:0043025">
    <property type="term" value="C:neuronal cell body"/>
    <property type="evidence" value="ECO:0007669"/>
    <property type="project" value="TreeGrafter"/>
</dbReference>
<comment type="caution">
    <text evidence="5">The sequence shown here is derived from an EMBL/GenBank/DDBJ whole genome shotgun (WGS) entry which is preliminary data.</text>
</comment>
<dbReference type="PANTHER" id="PTHR45080:SF8">
    <property type="entry name" value="IG-LIKE DOMAIN-CONTAINING PROTEIN"/>
    <property type="match status" value="1"/>
</dbReference>
<protein>
    <submittedName>
        <fullName evidence="5">Roundabout homolog 2</fullName>
    </submittedName>
</protein>
<evidence type="ECO:0000313" key="6">
    <source>
        <dbReference type="Proteomes" id="UP000887116"/>
    </source>
</evidence>
<dbReference type="InterPro" id="IPR036179">
    <property type="entry name" value="Ig-like_dom_sf"/>
</dbReference>
<evidence type="ECO:0000256" key="2">
    <source>
        <dbReference type="ARBA" id="ARBA00023157"/>
    </source>
</evidence>
<evidence type="ECO:0000259" key="4">
    <source>
        <dbReference type="PROSITE" id="PS50835"/>
    </source>
</evidence>
<dbReference type="SMART" id="SM00409">
    <property type="entry name" value="IG"/>
    <property type="match status" value="1"/>
</dbReference>
<dbReference type="PROSITE" id="PS50835">
    <property type="entry name" value="IG_LIKE"/>
    <property type="match status" value="1"/>
</dbReference>
<dbReference type="InterPro" id="IPR003599">
    <property type="entry name" value="Ig_sub"/>
</dbReference>
<evidence type="ECO:0000256" key="3">
    <source>
        <dbReference type="ARBA" id="ARBA00023319"/>
    </source>
</evidence>
<dbReference type="SMART" id="SM00408">
    <property type="entry name" value="IGc2"/>
    <property type="match status" value="1"/>
</dbReference>
<dbReference type="InterPro" id="IPR003598">
    <property type="entry name" value="Ig_sub2"/>
</dbReference>
<keyword evidence="6" id="KW-1185">Reference proteome</keyword>
<keyword evidence="2" id="KW-1015">Disulfide bond</keyword>
<dbReference type="GO" id="GO:0030424">
    <property type="term" value="C:axon"/>
    <property type="evidence" value="ECO:0007669"/>
    <property type="project" value="TreeGrafter"/>
</dbReference>
<evidence type="ECO:0000256" key="1">
    <source>
        <dbReference type="ARBA" id="ARBA00022729"/>
    </source>
</evidence>
<dbReference type="GO" id="GO:0005886">
    <property type="term" value="C:plasma membrane"/>
    <property type="evidence" value="ECO:0007669"/>
    <property type="project" value="TreeGrafter"/>
</dbReference>
<name>A0A8X6KB20_TRICU</name>
<organism evidence="5 6">
    <name type="scientific">Trichonephila clavata</name>
    <name type="common">Joro spider</name>
    <name type="synonym">Nephila clavata</name>
    <dbReference type="NCBI Taxonomy" id="2740835"/>
    <lineage>
        <taxon>Eukaryota</taxon>
        <taxon>Metazoa</taxon>
        <taxon>Ecdysozoa</taxon>
        <taxon>Arthropoda</taxon>
        <taxon>Chelicerata</taxon>
        <taxon>Arachnida</taxon>
        <taxon>Araneae</taxon>
        <taxon>Araneomorphae</taxon>
        <taxon>Entelegynae</taxon>
        <taxon>Araneoidea</taxon>
        <taxon>Nephilidae</taxon>
        <taxon>Trichonephila</taxon>
    </lineage>
</organism>
<dbReference type="InterPro" id="IPR007110">
    <property type="entry name" value="Ig-like_dom"/>
</dbReference>
<evidence type="ECO:0000313" key="5">
    <source>
        <dbReference type="EMBL" id="GFQ70715.1"/>
    </source>
</evidence>
<dbReference type="InterPro" id="IPR050958">
    <property type="entry name" value="Cell_Adh-Cytoskel_Orgn"/>
</dbReference>
<dbReference type="GO" id="GO:0008046">
    <property type="term" value="F:axon guidance receptor activity"/>
    <property type="evidence" value="ECO:0007669"/>
    <property type="project" value="TreeGrafter"/>
</dbReference>
<dbReference type="OrthoDB" id="428111at2759"/>
<dbReference type="SUPFAM" id="SSF48726">
    <property type="entry name" value="Immunoglobulin"/>
    <property type="match status" value="1"/>
</dbReference>
<keyword evidence="1" id="KW-0732">Signal</keyword>